<dbReference type="EMBL" id="JAFLNF010000004">
    <property type="protein sequence ID" value="MBO0345741.1"/>
    <property type="molecule type" value="Genomic_DNA"/>
</dbReference>
<protein>
    <submittedName>
        <fullName evidence="2">Hemin uptake protein HemP</fullName>
    </submittedName>
</protein>
<dbReference type="InterPro" id="IPR019600">
    <property type="entry name" value="Hemin_uptake_protein_HemP"/>
</dbReference>
<dbReference type="Pfam" id="PF10636">
    <property type="entry name" value="hemP"/>
    <property type="match status" value="1"/>
</dbReference>
<evidence type="ECO:0000313" key="3">
    <source>
        <dbReference type="Proteomes" id="UP000664779"/>
    </source>
</evidence>
<evidence type="ECO:0000313" key="2">
    <source>
        <dbReference type="EMBL" id="MBO0345741.1"/>
    </source>
</evidence>
<gene>
    <name evidence="2" type="ORF">J0X15_10970</name>
</gene>
<feature type="compositionally biased region" description="Polar residues" evidence="1">
    <location>
        <begin position="14"/>
        <end position="24"/>
    </location>
</feature>
<accession>A0A939J8W8</accession>
<evidence type="ECO:0000256" key="1">
    <source>
        <dbReference type="SAM" id="MobiDB-lite"/>
    </source>
</evidence>
<comment type="caution">
    <text evidence="2">The sequence shown here is derived from an EMBL/GenBank/DDBJ whole genome shotgun (WGS) entry which is preliminary data.</text>
</comment>
<reference evidence="2" key="1">
    <citation type="submission" date="2021-03" db="EMBL/GenBank/DDBJ databases">
        <title>Roseibium sp. CAU 1637 isolated from Incheon.</title>
        <authorList>
            <person name="Kim W."/>
        </authorList>
    </citation>
    <scope>NUCLEOTIDE SEQUENCE</scope>
    <source>
        <strain evidence="2">CAU 1637</strain>
    </source>
</reference>
<dbReference type="Gene3D" id="2.10.70.10">
    <property type="entry name" value="Complement Module, domain 1"/>
    <property type="match status" value="1"/>
</dbReference>
<name>A0A939J8W8_9HYPH</name>
<dbReference type="RefSeq" id="WP_206940608.1">
    <property type="nucleotide sequence ID" value="NZ_JAFLNF010000004.1"/>
</dbReference>
<organism evidence="2 3">
    <name type="scientific">Roseibium limicola</name>
    <dbReference type="NCBI Taxonomy" id="2816037"/>
    <lineage>
        <taxon>Bacteria</taxon>
        <taxon>Pseudomonadati</taxon>
        <taxon>Pseudomonadota</taxon>
        <taxon>Alphaproteobacteria</taxon>
        <taxon>Hyphomicrobiales</taxon>
        <taxon>Stappiaceae</taxon>
        <taxon>Roseibium</taxon>
    </lineage>
</organism>
<proteinExistence type="predicted"/>
<sequence>MHSTKVRRDKLSISGLSRPQPSYQDSHDLVLDTKALFKGQRELKIQHNSEVYRLSITKLGKLILTK</sequence>
<dbReference type="Proteomes" id="UP000664779">
    <property type="component" value="Unassembled WGS sequence"/>
</dbReference>
<dbReference type="AlphaFoldDB" id="A0A939J8W8"/>
<keyword evidence="3" id="KW-1185">Reference proteome</keyword>
<feature type="region of interest" description="Disordered" evidence="1">
    <location>
        <begin position="1"/>
        <end position="24"/>
    </location>
</feature>